<protein>
    <submittedName>
        <fullName evidence="1">Uncharacterized protein</fullName>
    </submittedName>
</protein>
<proteinExistence type="predicted"/>
<evidence type="ECO:0000313" key="1">
    <source>
        <dbReference type="EMBL" id="MCX2976542.1"/>
    </source>
</evidence>
<dbReference type="Proteomes" id="UP001143304">
    <property type="component" value="Unassembled WGS sequence"/>
</dbReference>
<comment type="caution">
    <text evidence="1">The sequence shown here is derived from an EMBL/GenBank/DDBJ whole genome shotgun (WGS) entry which is preliminary data.</text>
</comment>
<dbReference type="RefSeq" id="WP_279248290.1">
    <property type="nucleotide sequence ID" value="NZ_SHNO01000001.1"/>
</dbReference>
<evidence type="ECO:0000313" key="2">
    <source>
        <dbReference type="Proteomes" id="UP001143304"/>
    </source>
</evidence>
<sequence>MSDIHIDDFYRDSAKILVRLYATFPTPITLYVEDISGPDEPDEFGLHHPRFESCFSTMIWLAQHDYLHFDELLRKEAMDRVVLTQKAFLILAGSSLANEPHNNVPPEAPPSIADRLNTQIAQLRNALNEGSSIQLKEAITNVLSHPNVGDSPTP</sequence>
<name>A0ABT3T2P7_9GAMM</name>
<organism evidence="1 2">
    <name type="scientific">Candidatus Marimicrobium litorale</name>
    <dbReference type="NCBI Taxonomy" id="2518991"/>
    <lineage>
        <taxon>Bacteria</taxon>
        <taxon>Pseudomonadati</taxon>
        <taxon>Pseudomonadota</taxon>
        <taxon>Gammaproteobacteria</taxon>
        <taxon>Cellvibrionales</taxon>
        <taxon>Halieaceae</taxon>
        <taxon>Marimicrobium</taxon>
    </lineage>
</organism>
<gene>
    <name evidence="1" type="ORF">EYC82_04170</name>
</gene>
<reference evidence="1" key="1">
    <citation type="submission" date="2019-02" db="EMBL/GenBank/DDBJ databases">
        <authorList>
            <person name="Li S.-H."/>
        </authorList>
    </citation>
    <scope>NUCLEOTIDE SEQUENCE</scope>
    <source>
        <strain evidence="1">IMCC11814</strain>
    </source>
</reference>
<keyword evidence="2" id="KW-1185">Reference proteome</keyword>
<dbReference type="EMBL" id="SHNO01000001">
    <property type="protein sequence ID" value="MCX2976542.1"/>
    <property type="molecule type" value="Genomic_DNA"/>
</dbReference>
<accession>A0ABT3T2P7</accession>